<keyword evidence="4" id="KW-0547">Nucleotide-binding</keyword>
<name>A0A0C9VBC1_SPHS4</name>
<dbReference type="InterPro" id="IPR014729">
    <property type="entry name" value="Rossmann-like_a/b/a_fold"/>
</dbReference>
<dbReference type="InterPro" id="IPR012094">
    <property type="entry name" value="tRNA_Ile_lys_synt"/>
</dbReference>
<proteinExistence type="inferred from homology"/>
<dbReference type="PANTHER" id="PTHR43033">
    <property type="entry name" value="TRNA(ILE)-LYSIDINE SYNTHASE-RELATED"/>
    <property type="match status" value="1"/>
</dbReference>
<reference evidence="8 9" key="1">
    <citation type="submission" date="2014-06" db="EMBL/GenBank/DDBJ databases">
        <title>Evolutionary Origins and Diversification of the Mycorrhizal Mutualists.</title>
        <authorList>
            <consortium name="DOE Joint Genome Institute"/>
            <consortium name="Mycorrhizal Genomics Consortium"/>
            <person name="Kohler A."/>
            <person name="Kuo A."/>
            <person name="Nagy L.G."/>
            <person name="Floudas D."/>
            <person name="Copeland A."/>
            <person name="Barry K.W."/>
            <person name="Cichocki N."/>
            <person name="Veneault-Fourrey C."/>
            <person name="LaButti K."/>
            <person name="Lindquist E.A."/>
            <person name="Lipzen A."/>
            <person name="Lundell T."/>
            <person name="Morin E."/>
            <person name="Murat C."/>
            <person name="Riley R."/>
            <person name="Ohm R."/>
            <person name="Sun H."/>
            <person name="Tunlid A."/>
            <person name="Henrissat B."/>
            <person name="Grigoriev I.V."/>
            <person name="Hibbett D.S."/>
            <person name="Martin F."/>
        </authorList>
    </citation>
    <scope>NUCLEOTIDE SEQUENCE [LARGE SCALE GENOMIC DNA]</scope>
    <source>
        <strain evidence="8 9">SS14</strain>
    </source>
</reference>
<dbReference type="EMBL" id="KN837118">
    <property type="protein sequence ID" value="KIJ44269.1"/>
    <property type="molecule type" value="Genomic_DNA"/>
</dbReference>
<dbReference type="InterPro" id="IPR012795">
    <property type="entry name" value="tRNA_Ile_lys_synt_N"/>
</dbReference>
<evidence type="ECO:0000313" key="9">
    <source>
        <dbReference type="Proteomes" id="UP000054279"/>
    </source>
</evidence>
<comment type="catalytic activity">
    <reaction evidence="6">
        <text>cytidine(34) in tRNA(Ile2) + L-lysine + ATP = lysidine(34) in tRNA(Ile2) + AMP + diphosphate + H(+)</text>
        <dbReference type="Rhea" id="RHEA:43744"/>
        <dbReference type="Rhea" id="RHEA-COMP:10625"/>
        <dbReference type="Rhea" id="RHEA-COMP:10670"/>
        <dbReference type="ChEBI" id="CHEBI:15378"/>
        <dbReference type="ChEBI" id="CHEBI:30616"/>
        <dbReference type="ChEBI" id="CHEBI:32551"/>
        <dbReference type="ChEBI" id="CHEBI:33019"/>
        <dbReference type="ChEBI" id="CHEBI:82748"/>
        <dbReference type="ChEBI" id="CHEBI:83665"/>
        <dbReference type="ChEBI" id="CHEBI:456215"/>
        <dbReference type="EC" id="6.3.4.19"/>
    </reaction>
</comment>
<gene>
    <name evidence="8" type="ORF">M422DRAFT_252278</name>
</gene>
<dbReference type="NCBIfam" id="TIGR02432">
    <property type="entry name" value="lysidine_TilS_N"/>
    <property type="match status" value="1"/>
</dbReference>
<dbReference type="HOGENOM" id="CLU_931182_0_0_1"/>
<keyword evidence="3" id="KW-0819">tRNA processing</keyword>
<evidence type="ECO:0000313" key="8">
    <source>
        <dbReference type="EMBL" id="KIJ44269.1"/>
    </source>
</evidence>
<evidence type="ECO:0000259" key="7">
    <source>
        <dbReference type="Pfam" id="PF01171"/>
    </source>
</evidence>
<dbReference type="InterPro" id="IPR011063">
    <property type="entry name" value="TilS/TtcA_N"/>
</dbReference>
<organism evidence="8 9">
    <name type="scientific">Sphaerobolus stellatus (strain SS14)</name>
    <dbReference type="NCBI Taxonomy" id="990650"/>
    <lineage>
        <taxon>Eukaryota</taxon>
        <taxon>Fungi</taxon>
        <taxon>Dikarya</taxon>
        <taxon>Basidiomycota</taxon>
        <taxon>Agaricomycotina</taxon>
        <taxon>Agaricomycetes</taxon>
        <taxon>Phallomycetidae</taxon>
        <taxon>Geastrales</taxon>
        <taxon>Sphaerobolaceae</taxon>
        <taxon>Sphaerobolus</taxon>
    </lineage>
</organism>
<dbReference type="SUPFAM" id="SSF52402">
    <property type="entry name" value="Adenine nucleotide alpha hydrolases-like"/>
    <property type="match status" value="1"/>
</dbReference>
<evidence type="ECO:0000256" key="2">
    <source>
        <dbReference type="ARBA" id="ARBA00022598"/>
    </source>
</evidence>
<dbReference type="AlphaFoldDB" id="A0A0C9VBC1"/>
<evidence type="ECO:0000256" key="1">
    <source>
        <dbReference type="ARBA" id="ARBA00013267"/>
    </source>
</evidence>
<accession>A0A0C9VBC1</accession>
<keyword evidence="5" id="KW-0067">ATP-binding</keyword>
<keyword evidence="2" id="KW-0436">Ligase</keyword>
<dbReference type="GO" id="GO:0005524">
    <property type="term" value="F:ATP binding"/>
    <property type="evidence" value="ECO:0007669"/>
    <property type="project" value="UniProtKB-KW"/>
</dbReference>
<dbReference type="GO" id="GO:0008033">
    <property type="term" value="P:tRNA processing"/>
    <property type="evidence" value="ECO:0007669"/>
    <property type="project" value="UniProtKB-KW"/>
</dbReference>
<evidence type="ECO:0000256" key="3">
    <source>
        <dbReference type="ARBA" id="ARBA00022694"/>
    </source>
</evidence>
<dbReference type="PANTHER" id="PTHR43033:SF1">
    <property type="entry name" value="TRNA(ILE)-LYSIDINE SYNTHASE-RELATED"/>
    <property type="match status" value="1"/>
</dbReference>
<dbReference type="GO" id="GO:0032267">
    <property type="term" value="F:tRNA(Ile)-lysidine synthase activity"/>
    <property type="evidence" value="ECO:0007669"/>
    <property type="project" value="UniProtKB-EC"/>
</dbReference>
<dbReference type="Proteomes" id="UP000054279">
    <property type="component" value="Unassembled WGS sequence"/>
</dbReference>
<dbReference type="HAMAP" id="MF_01161">
    <property type="entry name" value="tRNA_Ile_lys_synt"/>
    <property type="match status" value="1"/>
</dbReference>
<dbReference type="EC" id="6.3.4.19" evidence="1"/>
<sequence>MILEIYYARASLQSIAVAHSGGADSTCLLYLLHTWITQNDERTTEDLRAVVSLIIDHSLQRKSAETAELSRQFCEKQGIPAKVLRIPWSTSGFPERPRPGQAFETAAREARYHLLFESMQEQNVDVLATGHHADDHVETLIMRKIASVKKPLALTPMRKHRRWGMMTFGEPGMKSWLVKPLLTVPKDRILATCEAHGLAYVNDPTNFQPEVAQRNFIRSCLSGNMPTKPPYGAPRLTAARVMSAVEDLDKSAREQCASLDTTNQVDRLYFLADSLMSRQEKLDQEGEHTCFMKFEKEKY</sequence>
<feature type="domain" description="tRNA(Ile)-lysidine/2-thiocytidine synthase N-terminal" evidence="7">
    <location>
        <begin position="15"/>
        <end position="219"/>
    </location>
</feature>
<evidence type="ECO:0000256" key="6">
    <source>
        <dbReference type="ARBA" id="ARBA00048539"/>
    </source>
</evidence>
<dbReference type="Pfam" id="PF01171">
    <property type="entry name" value="ATP_bind_3"/>
    <property type="match status" value="1"/>
</dbReference>
<dbReference type="OrthoDB" id="434144at2759"/>
<dbReference type="Gene3D" id="3.40.50.620">
    <property type="entry name" value="HUPs"/>
    <property type="match status" value="1"/>
</dbReference>
<protein>
    <recommendedName>
        <fullName evidence="1">tRNA(Ile)-lysidine synthetase</fullName>
        <ecNumber evidence="1">6.3.4.19</ecNumber>
    </recommendedName>
</protein>
<dbReference type="CDD" id="cd01992">
    <property type="entry name" value="TilS_N"/>
    <property type="match status" value="1"/>
</dbReference>
<keyword evidence="9" id="KW-1185">Reference proteome</keyword>
<evidence type="ECO:0000256" key="5">
    <source>
        <dbReference type="ARBA" id="ARBA00022840"/>
    </source>
</evidence>
<evidence type="ECO:0000256" key="4">
    <source>
        <dbReference type="ARBA" id="ARBA00022741"/>
    </source>
</evidence>